<name>A0ABW5RKV3_9MICO</name>
<dbReference type="HAMAP" id="MF_00631">
    <property type="entry name" value="CrgA"/>
    <property type="match status" value="1"/>
</dbReference>
<evidence type="ECO:0000256" key="1">
    <source>
        <dbReference type="ARBA" id="ARBA00022475"/>
    </source>
</evidence>
<comment type="function">
    <text evidence="7">Involved in cell division.</text>
</comment>
<feature type="compositionally biased region" description="Basic and acidic residues" evidence="8">
    <location>
        <begin position="65"/>
        <end position="77"/>
    </location>
</feature>
<dbReference type="EMBL" id="JBHUNF010000004">
    <property type="protein sequence ID" value="MFD2675089.1"/>
    <property type="molecule type" value="Genomic_DNA"/>
</dbReference>
<evidence type="ECO:0000256" key="6">
    <source>
        <dbReference type="ARBA" id="ARBA00023306"/>
    </source>
</evidence>
<comment type="caution">
    <text evidence="9">The sequence shown here is derived from an EMBL/GenBank/DDBJ whole genome shotgun (WGS) entry which is preliminary data.</text>
</comment>
<organism evidence="9 10">
    <name type="scientific">Gulosibacter bifidus</name>
    <dbReference type="NCBI Taxonomy" id="272239"/>
    <lineage>
        <taxon>Bacteria</taxon>
        <taxon>Bacillati</taxon>
        <taxon>Actinomycetota</taxon>
        <taxon>Actinomycetes</taxon>
        <taxon>Micrococcales</taxon>
        <taxon>Microbacteriaceae</taxon>
        <taxon>Gulosibacter</taxon>
    </lineage>
</organism>
<keyword evidence="3 7" id="KW-0812">Transmembrane</keyword>
<evidence type="ECO:0000256" key="3">
    <source>
        <dbReference type="ARBA" id="ARBA00022692"/>
    </source>
</evidence>
<evidence type="ECO:0000313" key="10">
    <source>
        <dbReference type="Proteomes" id="UP001597453"/>
    </source>
</evidence>
<comment type="subcellular location">
    <subcellularLocation>
        <location evidence="7">Cell membrane</location>
        <topology evidence="7">Multi-pass membrane protein</topology>
    </subcellularLocation>
</comment>
<proteinExistence type="inferred from homology"/>
<evidence type="ECO:0000256" key="4">
    <source>
        <dbReference type="ARBA" id="ARBA00022989"/>
    </source>
</evidence>
<sequence>MPETDPKKDAEEVVESTSKSDSAAKKPLDAKARKEAERKRIERSKQIAAEARSKKGPTARRGKKSTRDDASLTREQLRASGRTEVAEDENPVWFKPIMFGFLILGFLWIIVYYLSQGRMPIASIADWNILVGFGIALVGFLMMSNWK</sequence>
<feature type="compositionally biased region" description="Basic and acidic residues" evidence="8">
    <location>
        <begin position="22"/>
        <end position="45"/>
    </location>
</feature>
<feature type="compositionally biased region" description="Basic residues" evidence="8">
    <location>
        <begin position="54"/>
        <end position="64"/>
    </location>
</feature>
<feature type="region of interest" description="Disordered" evidence="8">
    <location>
        <begin position="1"/>
        <end position="85"/>
    </location>
</feature>
<evidence type="ECO:0000256" key="7">
    <source>
        <dbReference type="HAMAP-Rule" id="MF_00631"/>
    </source>
</evidence>
<evidence type="ECO:0000256" key="8">
    <source>
        <dbReference type="SAM" id="MobiDB-lite"/>
    </source>
</evidence>
<reference evidence="10" key="1">
    <citation type="journal article" date="2019" name="Int. J. Syst. Evol. Microbiol.">
        <title>The Global Catalogue of Microorganisms (GCM) 10K type strain sequencing project: providing services to taxonomists for standard genome sequencing and annotation.</title>
        <authorList>
            <consortium name="The Broad Institute Genomics Platform"/>
            <consortium name="The Broad Institute Genome Sequencing Center for Infectious Disease"/>
            <person name="Wu L."/>
            <person name="Ma J."/>
        </authorList>
    </citation>
    <scope>NUCLEOTIDE SEQUENCE [LARGE SCALE GENOMIC DNA]</scope>
    <source>
        <strain evidence="10">TISTR 1511</strain>
    </source>
</reference>
<evidence type="ECO:0000256" key="2">
    <source>
        <dbReference type="ARBA" id="ARBA00022618"/>
    </source>
</evidence>
<comment type="similarity">
    <text evidence="7">Belongs to the CrgA family.</text>
</comment>
<keyword evidence="5 7" id="KW-0472">Membrane</keyword>
<feature type="transmembrane region" description="Helical" evidence="7">
    <location>
        <begin position="127"/>
        <end position="146"/>
    </location>
</feature>
<dbReference type="RefSeq" id="WP_083524526.1">
    <property type="nucleotide sequence ID" value="NZ_JBHUNF010000004.1"/>
</dbReference>
<keyword evidence="1 7" id="KW-1003">Cell membrane</keyword>
<keyword evidence="2 7" id="KW-0132">Cell division</keyword>
<evidence type="ECO:0000256" key="5">
    <source>
        <dbReference type="ARBA" id="ARBA00023136"/>
    </source>
</evidence>
<keyword evidence="6 7" id="KW-0131">Cell cycle</keyword>
<dbReference type="GO" id="GO:0051301">
    <property type="term" value="P:cell division"/>
    <property type="evidence" value="ECO:0007669"/>
    <property type="project" value="UniProtKB-KW"/>
</dbReference>
<feature type="transmembrane region" description="Helical" evidence="7">
    <location>
        <begin position="97"/>
        <end position="115"/>
    </location>
</feature>
<gene>
    <name evidence="7" type="primary">crgA</name>
    <name evidence="9" type="ORF">ACFSUQ_07260</name>
</gene>
<dbReference type="Proteomes" id="UP001597453">
    <property type="component" value="Unassembled WGS sequence"/>
</dbReference>
<dbReference type="InterPro" id="IPR009619">
    <property type="entry name" value="CrgA"/>
</dbReference>
<evidence type="ECO:0000313" key="9">
    <source>
        <dbReference type="EMBL" id="MFD2675089.1"/>
    </source>
</evidence>
<keyword evidence="4 7" id="KW-1133">Transmembrane helix</keyword>
<protein>
    <recommendedName>
        <fullName evidence="7">Cell division protein CrgA</fullName>
    </recommendedName>
</protein>
<accession>A0ABW5RKV3</accession>
<feature type="compositionally biased region" description="Basic and acidic residues" evidence="8">
    <location>
        <begin position="1"/>
        <end position="11"/>
    </location>
</feature>
<dbReference type="Pfam" id="PF06781">
    <property type="entry name" value="CrgA"/>
    <property type="match status" value="1"/>
</dbReference>
<keyword evidence="10" id="KW-1185">Reference proteome</keyword>